<evidence type="ECO:0000256" key="7">
    <source>
        <dbReference type="ARBA" id="ARBA00044504"/>
    </source>
</evidence>
<keyword evidence="4 8" id="KW-0812">Transmembrane</keyword>
<feature type="transmembrane region" description="Helical" evidence="8">
    <location>
        <begin position="163"/>
        <end position="183"/>
    </location>
</feature>
<keyword evidence="3" id="KW-0813">Transport</keyword>
<dbReference type="AlphaFoldDB" id="A0A7J7GK88"/>
<comment type="caution">
    <text evidence="10">The sequence shown here is derived from an EMBL/GenBank/DDBJ whole genome shotgun (WGS) entry which is preliminary data.</text>
</comment>
<evidence type="ECO:0000313" key="10">
    <source>
        <dbReference type="EMBL" id="KAF5941209.1"/>
    </source>
</evidence>
<sequence length="243" mass="26488">MKSAAFVAIAAAIGNFLQGWDNATIAGAIVYIKEDLSLETTIEGLAVAMSLIGATLVTTCSGPILDLIGRRPMLIMSSMFYFVSGLVMLWSPNVYVLLVARLIDGFGIGLAVTLVPDYISETAPADIRGLLNTFPQFAGSFAMFLAYCMIFGMSLMTSPSWRVMLGVLSIPSLVYFALAIFYLPESPRWLVSKGRMLEAKQVSQRLWGREDVSGAFSDAMSNMLNQHISIFSWFDGSTLVSIF</sequence>
<dbReference type="InterPro" id="IPR020846">
    <property type="entry name" value="MFS_dom"/>
</dbReference>
<dbReference type="InterPro" id="IPR005829">
    <property type="entry name" value="Sugar_transporter_CS"/>
</dbReference>
<organism evidence="10 11">
    <name type="scientific">Camellia sinensis</name>
    <name type="common">Tea plant</name>
    <name type="synonym">Thea sinensis</name>
    <dbReference type="NCBI Taxonomy" id="4442"/>
    <lineage>
        <taxon>Eukaryota</taxon>
        <taxon>Viridiplantae</taxon>
        <taxon>Streptophyta</taxon>
        <taxon>Embryophyta</taxon>
        <taxon>Tracheophyta</taxon>
        <taxon>Spermatophyta</taxon>
        <taxon>Magnoliopsida</taxon>
        <taxon>eudicotyledons</taxon>
        <taxon>Gunneridae</taxon>
        <taxon>Pentapetalae</taxon>
        <taxon>asterids</taxon>
        <taxon>Ericales</taxon>
        <taxon>Theaceae</taxon>
        <taxon>Camellia</taxon>
    </lineage>
</organism>
<protein>
    <recommendedName>
        <fullName evidence="9">Major facilitator superfamily (MFS) profile domain-containing protein</fullName>
    </recommendedName>
</protein>
<evidence type="ECO:0000256" key="4">
    <source>
        <dbReference type="ARBA" id="ARBA00022692"/>
    </source>
</evidence>
<comment type="subcellular location">
    <subcellularLocation>
        <location evidence="1">Membrane</location>
        <topology evidence="1">Multi-pass membrane protein</topology>
    </subcellularLocation>
</comment>
<keyword evidence="5 8" id="KW-1133">Transmembrane helix</keyword>
<dbReference type="PANTHER" id="PTHR48020">
    <property type="entry name" value="PROTON MYO-INOSITOL COTRANSPORTER"/>
    <property type="match status" value="1"/>
</dbReference>
<evidence type="ECO:0000313" key="11">
    <source>
        <dbReference type="Proteomes" id="UP000593564"/>
    </source>
</evidence>
<feature type="transmembrane region" description="Helical" evidence="8">
    <location>
        <begin position="72"/>
        <end position="90"/>
    </location>
</feature>
<evidence type="ECO:0000259" key="9">
    <source>
        <dbReference type="PROSITE" id="PS50850"/>
    </source>
</evidence>
<reference evidence="10 11" key="2">
    <citation type="submission" date="2020-07" db="EMBL/GenBank/DDBJ databases">
        <title>Genome assembly of wild tea tree DASZ reveals pedigree and selection history of tea varieties.</title>
        <authorList>
            <person name="Zhang W."/>
        </authorList>
    </citation>
    <scope>NUCLEOTIDE SEQUENCE [LARGE SCALE GENOMIC DNA]</scope>
    <source>
        <strain evidence="11">cv. G240</strain>
        <tissue evidence="10">Leaf</tissue>
    </source>
</reference>
<feature type="transmembrane region" description="Helical" evidence="8">
    <location>
        <begin position="137"/>
        <end position="157"/>
    </location>
</feature>
<gene>
    <name evidence="10" type="ORF">HYC85_022376</name>
</gene>
<dbReference type="InterPro" id="IPR005828">
    <property type="entry name" value="MFS_sugar_transport-like"/>
</dbReference>
<evidence type="ECO:0000256" key="1">
    <source>
        <dbReference type="ARBA" id="ARBA00004141"/>
    </source>
</evidence>
<proteinExistence type="inferred from homology"/>
<keyword evidence="6 8" id="KW-0472">Membrane</keyword>
<dbReference type="SUPFAM" id="SSF103473">
    <property type="entry name" value="MFS general substrate transporter"/>
    <property type="match status" value="1"/>
</dbReference>
<keyword evidence="11" id="KW-1185">Reference proteome</keyword>
<feature type="domain" description="Major facilitator superfamily (MFS) profile" evidence="9">
    <location>
        <begin position="7"/>
        <end position="243"/>
    </location>
</feature>
<comment type="similarity">
    <text evidence="2">Belongs to the major facilitator superfamily. Sugar transporter (TC 2.A.1.1) family.</text>
</comment>
<dbReference type="InterPro" id="IPR036259">
    <property type="entry name" value="MFS_trans_sf"/>
</dbReference>
<dbReference type="Proteomes" id="UP000593564">
    <property type="component" value="Unassembled WGS sequence"/>
</dbReference>
<dbReference type="GO" id="GO:0022857">
    <property type="term" value="F:transmembrane transporter activity"/>
    <property type="evidence" value="ECO:0007669"/>
    <property type="project" value="InterPro"/>
</dbReference>
<dbReference type="PANTHER" id="PTHR48020:SF35">
    <property type="entry name" value="SUGAR TRANSPORTER"/>
    <property type="match status" value="1"/>
</dbReference>
<reference evidence="11" key="1">
    <citation type="journal article" date="2020" name="Nat. Commun.">
        <title>Genome assembly of wild tea tree DASZ reveals pedigree and selection history of tea varieties.</title>
        <authorList>
            <person name="Zhang W."/>
            <person name="Zhang Y."/>
            <person name="Qiu H."/>
            <person name="Guo Y."/>
            <person name="Wan H."/>
            <person name="Zhang X."/>
            <person name="Scossa F."/>
            <person name="Alseekh S."/>
            <person name="Zhang Q."/>
            <person name="Wang P."/>
            <person name="Xu L."/>
            <person name="Schmidt M.H."/>
            <person name="Jia X."/>
            <person name="Li D."/>
            <person name="Zhu A."/>
            <person name="Guo F."/>
            <person name="Chen W."/>
            <person name="Ni D."/>
            <person name="Usadel B."/>
            <person name="Fernie A.R."/>
            <person name="Wen W."/>
        </authorList>
    </citation>
    <scope>NUCLEOTIDE SEQUENCE [LARGE SCALE GENOMIC DNA]</scope>
    <source>
        <strain evidence="11">cv. G240</strain>
    </source>
</reference>
<dbReference type="InterPro" id="IPR050814">
    <property type="entry name" value="Myo-inositol_Transporter"/>
</dbReference>
<accession>A0A7J7GK88</accession>
<dbReference type="PROSITE" id="PS50850">
    <property type="entry name" value="MFS"/>
    <property type="match status" value="1"/>
</dbReference>
<dbReference type="EMBL" id="JACBKZ010000010">
    <property type="protein sequence ID" value="KAF5941209.1"/>
    <property type="molecule type" value="Genomic_DNA"/>
</dbReference>
<dbReference type="PROSITE" id="PS00216">
    <property type="entry name" value="SUGAR_TRANSPORT_1"/>
    <property type="match status" value="1"/>
</dbReference>
<evidence type="ECO:0000256" key="2">
    <source>
        <dbReference type="ARBA" id="ARBA00010992"/>
    </source>
</evidence>
<dbReference type="GO" id="GO:0016020">
    <property type="term" value="C:membrane"/>
    <property type="evidence" value="ECO:0007669"/>
    <property type="project" value="UniProtKB-SubCell"/>
</dbReference>
<evidence type="ECO:0000256" key="8">
    <source>
        <dbReference type="SAM" id="Phobius"/>
    </source>
</evidence>
<dbReference type="Gene3D" id="1.20.1250.20">
    <property type="entry name" value="MFS general substrate transporter like domains"/>
    <property type="match status" value="1"/>
</dbReference>
<evidence type="ECO:0000256" key="5">
    <source>
        <dbReference type="ARBA" id="ARBA00022989"/>
    </source>
</evidence>
<evidence type="ECO:0000256" key="6">
    <source>
        <dbReference type="ARBA" id="ARBA00023136"/>
    </source>
</evidence>
<dbReference type="PROSITE" id="PS00217">
    <property type="entry name" value="SUGAR_TRANSPORT_2"/>
    <property type="match status" value="1"/>
</dbReference>
<comment type="similarity">
    <text evidence="7">Belongs to the major facilitator superfamily. Phosphate:H(+) symporter (TC 2.A.1.9) family.</text>
</comment>
<dbReference type="Pfam" id="PF00083">
    <property type="entry name" value="Sugar_tr"/>
    <property type="match status" value="1"/>
</dbReference>
<evidence type="ECO:0000256" key="3">
    <source>
        <dbReference type="ARBA" id="ARBA00022448"/>
    </source>
</evidence>
<feature type="transmembrane region" description="Helical" evidence="8">
    <location>
        <begin position="44"/>
        <end position="65"/>
    </location>
</feature>
<feature type="transmembrane region" description="Helical" evidence="8">
    <location>
        <begin position="96"/>
        <end position="116"/>
    </location>
</feature>
<name>A0A7J7GK88_CAMSI</name>